<accession>A0AAV5GS62</accession>
<feature type="compositionally biased region" description="Basic and acidic residues" evidence="1">
    <location>
        <begin position="309"/>
        <end position="337"/>
    </location>
</feature>
<evidence type="ECO:0000313" key="2">
    <source>
        <dbReference type="EMBL" id="GJN93073.1"/>
    </source>
</evidence>
<feature type="compositionally biased region" description="Basic and acidic residues" evidence="1">
    <location>
        <begin position="87"/>
        <end position="117"/>
    </location>
</feature>
<feature type="region of interest" description="Disordered" evidence="1">
    <location>
        <begin position="87"/>
        <end position="266"/>
    </location>
</feature>
<sequence>MPPKEGSLSSIVASLVRAQVGASASSSAVTDDQLDRHVADLLLKEAQDRDKQWGDRGTRAYFDPAKERTAAVRKPNTRFLSAVIRNVDDHNSALRRADEAAARKRELEEREAAERWRREQRRGRGRDDERDRERDRRREVEEEDERRRRRRRREELGLDDEDAVNEREPRRRNGHDEDERRHRSREEDGSSSRHRHGAAAVAKDKGKGRERELDEIFADVEAELAREGSSSRQSKRSRRSPSAPLPDAPPPPAPSGPMPSKMDRYFASSYDPRLDFTLDDVTDSSTGLVVGGAGAFDSWDRMLDVVKARKEDKKEREAREKAERKAERERVRRERDERRRKRRRGSASSEASSDEDTVGPRYDAKTGLMEMSYGRKGKTREWDLGKEQPT</sequence>
<comment type="caution">
    <text evidence="2">The sequence shown here is derived from an EMBL/GenBank/DDBJ whole genome shotgun (WGS) entry which is preliminary data.</text>
</comment>
<keyword evidence="3" id="KW-1185">Reference proteome</keyword>
<dbReference type="EMBL" id="BQKY01000013">
    <property type="protein sequence ID" value="GJN93073.1"/>
    <property type="molecule type" value="Genomic_DNA"/>
</dbReference>
<gene>
    <name evidence="2" type="ORF">Rhopal_006118-T1</name>
</gene>
<dbReference type="Proteomes" id="UP001342314">
    <property type="component" value="Unassembled WGS sequence"/>
</dbReference>
<evidence type="ECO:0000256" key="1">
    <source>
        <dbReference type="SAM" id="MobiDB-lite"/>
    </source>
</evidence>
<feature type="compositionally biased region" description="Basic and acidic residues" evidence="1">
    <location>
        <begin position="164"/>
        <end position="191"/>
    </location>
</feature>
<dbReference type="PANTHER" id="PTHR40132">
    <property type="entry name" value="PRE-MRNA-SPLICING FACTOR 38B"/>
    <property type="match status" value="1"/>
</dbReference>
<feature type="compositionally biased region" description="Basic and acidic residues" evidence="1">
    <location>
        <begin position="379"/>
        <end position="390"/>
    </location>
</feature>
<feature type="compositionally biased region" description="Pro residues" evidence="1">
    <location>
        <begin position="243"/>
        <end position="257"/>
    </location>
</feature>
<dbReference type="AlphaFoldDB" id="A0AAV5GS62"/>
<proteinExistence type="predicted"/>
<protein>
    <submittedName>
        <fullName evidence="2">Uncharacterized protein</fullName>
    </submittedName>
</protein>
<evidence type="ECO:0000313" key="3">
    <source>
        <dbReference type="Proteomes" id="UP001342314"/>
    </source>
</evidence>
<feature type="compositionally biased region" description="Basic and acidic residues" evidence="1">
    <location>
        <begin position="125"/>
        <end position="140"/>
    </location>
</feature>
<feature type="region of interest" description="Disordered" evidence="1">
    <location>
        <begin position="309"/>
        <end position="390"/>
    </location>
</feature>
<dbReference type="PANTHER" id="PTHR40132:SF1">
    <property type="entry name" value="PRE-MRNA-SPLICING FACTOR 38B"/>
    <property type="match status" value="1"/>
</dbReference>
<feature type="compositionally biased region" description="Basic and acidic residues" evidence="1">
    <location>
        <begin position="202"/>
        <end position="214"/>
    </location>
</feature>
<name>A0AAV5GS62_9BASI</name>
<reference evidence="2 3" key="1">
    <citation type="submission" date="2021-12" db="EMBL/GenBank/DDBJ databases">
        <title>High titer production of polyol ester of fatty acids by Rhodotorula paludigena BS15 towards product separation-free biomass refinery.</title>
        <authorList>
            <person name="Mano J."/>
            <person name="Ono H."/>
            <person name="Tanaka T."/>
            <person name="Naito K."/>
            <person name="Sushida H."/>
            <person name="Ike M."/>
            <person name="Tokuyasu K."/>
            <person name="Kitaoka M."/>
        </authorList>
    </citation>
    <scope>NUCLEOTIDE SEQUENCE [LARGE SCALE GENOMIC DNA]</scope>
    <source>
        <strain evidence="2 3">BS15</strain>
    </source>
</reference>
<organism evidence="2 3">
    <name type="scientific">Rhodotorula paludigena</name>
    <dbReference type="NCBI Taxonomy" id="86838"/>
    <lineage>
        <taxon>Eukaryota</taxon>
        <taxon>Fungi</taxon>
        <taxon>Dikarya</taxon>
        <taxon>Basidiomycota</taxon>
        <taxon>Pucciniomycotina</taxon>
        <taxon>Microbotryomycetes</taxon>
        <taxon>Sporidiobolales</taxon>
        <taxon>Sporidiobolaceae</taxon>
        <taxon>Rhodotorula</taxon>
    </lineage>
</organism>